<evidence type="ECO:0000313" key="10">
    <source>
        <dbReference type="Proteomes" id="UP000191686"/>
    </source>
</evidence>
<sequence length="331" mass="36856">MNSEAVSNNDAQCPANSTTGITQHRNSVQQSSNTDLKGLFDEIRSVEVVNARMTDAGDPRTREVMAVIVKHLHAAIKEIEPTHEEWKAAIEFLTEVGHMCTDWRQEFILLSDVLGASMLTEVINERRRQNGSEKPTSNTVLGPFYLPGAPHYPNGSNICLDKKGEPLLVIGRVRDTQGRPIAGATLDIWQTNEDGFYDVQQRGIQPDFNLRGVFTTDSDGHYAFRTSKPRHYPIPSDGPVGKLLGQIGRHPNRAAHIHFIVTAPGHDPVTTHIFAPDCPYLREDAVFGVRSDLIATIERLNDAVLAQRYRMNVPFLCINWDFVLQPSSPTA</sequence>
<keyword evidence="5" id="KW-0560">Oxidoreductase</keyword>
<dbReference type="Gene3D" id="2.60.130.10">
    <property type="entry name" value="Aromatic compound dioxygenase"/>
    <property type="match status" value="1"/>
</dbReference>
<reference evidence="9 10" key="1">
    <citation type="journal article" date="2017" name="Front. Microbiol.">
        <title>Genomics reveals a unique clone of Burkholderia cenocepacia harbouring an actively excising novel genomic island.</title>
        <authorList>
            <person name="Patil P."/>
            <person name="Mali S."/>
            <person name="Midha S."/>
            <person name="Gautam V."/>
            <person name="Dash L."/>
            <person name="Kumar S."/>
            <person name="Shastri J."/>
            <person name="Singhal L."/>
            <person name="Patil P.B."/>
        </authorList>
    </citation>
    <scope>NUCLEOTIDE SEQUENCE [LARGE SCALE GENOMIC DNA]</scope>
    <source>
        <strain evidence="9 10">BC-19</strain>
    </source>
</reference>
<dbReference type="AlphaFoldDB" id="A0ABD4USM8"/>
<evidence type="ECO:0000313" key="9">
    <source>
        <dbReference type="EMBL" id="MCW3717435.1"/>
    </source>
</evidence>
<dbReference type="PANTHER" id="PTHR33711">
    <property type="entry name" value="DIOXYGENASE, PUTATIVE (AFU_ORTHOLOGUE AFUA_2G02910)-RELATED"/>
    <property type="match status" value="1"/>
</dbReference>
<dbReference type="GO" id="GO:0051213">
    <property type="term" value="F:dioxygenase activity"/>
    <property type="evidence" value="ECO:0007669"/>
    <property type="project" value="UniProtKB-KW"/>
</dbReference>
<dbReference type="InterPro" id="IPR050770">
    <property type="entry name" value="Intradiol_RC_Dioxygenase"/>
</dbReference>
<feature type="domain" description="Intradiol ring-cleavage dioxygenases" evidence="8">
    <location>
        <begin position="169"/>
        <end position="197"/>
    </location>
</feature>
<dbReference type="RefSeq" id="WP_080324440.1">
    <property type="nucleotide sequence ID" value="NZ_JYMX02000072.1"/>
</dbReference>
<evidence type="ECO:0000256" key="7">
    <source>
        <dbReference type="SAM" id="MobiDB-lite"/>
    </source>
</evidence>
<name>A0ABD4USM8_9BURK</name>
<proteinExistence type="inferred from homology"/>
<dbReference type="CDD" id="cd03461">
    <property type="entry name" value="1_2-HQD"/>
    <property type="match status" value="1"/>
</dbReference>
<reference evidence="9 10" key="2">
    <citation type="journal article" date="2017" name="Front. Microbiol.">
        <title>Genomics Reveals a Unique Clone of Burkholderia cenocepacia Harboring an Actively Excising Novel Genomic Island.</title>
        <authorList>
            <person name="Patil P.P."/>
            <person name="Mali S."/>
            <person name="Midha S."/>
            <person name="Gautam V."/>
            <person name="Dash L."/>
            <person name="Kumar S."/>
            <person name="Shastri J."/>
            <person name="Singhal L."/>
            <person name="Patil P.B."/>
        </authorList>
    </citation>
    <scope>NUCLEOTIDE SEQUENCE [LARGE SCALE GENOMIC DNA]</scope>
    <source>
        <strain evidence="9 10">BC-19</strain>
    </source>
</reference>
<dbReference type="GO" id="GO:0046872">
    <property type="term" value="F:metal ion binding"/>
    <property type="evidence" value="ECO:0007669"/>
    <property type="project" value="UniProtKB-KW"/>
</dbReference>
<keyword evidence="4 9" id="KW-0223">Dioxygenase</keyword>
<dbReference type="EMBL" id="JYMX02000072">
    <property type="protein sequence ID" value="MCW3717435.1"/>
    <property type="molecule type" value="Genomic_DNA"/>
</dbReference>
<dbReference type="InterPro" id="IPR015889">
    <property type="entry name" value="Intradiol_dOase_core"/>
</dbReference>
<dbReference type="InterPro" id="IPR000627">
    <property type="entry name" value="Intradiol_dOase_C"/>
</dbReference>
<accession>A0ABD4USM8</accession>
<evidence type="ECO:0000256" key="6">
    <source>
        <dbReference type="ARBA" id="ARBA00023004"/>
    </source>
</evidence>
<dbReference type="SUPFAM" id="SSF49482">
    <property type="entry name" value="Aromatic compound dioxygenase"/>
    <property type="match status" value="1"/>
</dbReference>
<dbReference type="Pfam" id="PF00775">
    <property type="entry name" value="Dioxygenase_C"/>
    <property type="match status" value="1"/>
</dbReference>
<gene>
    <name evidence="9" type="ORF">UE95_039810</name>
</gene>
<evidence type="ECO:0000256" key="4">
    <source>
        <dbReference type="ARBA" id="ARBA00022964"/>
    </source>
</evidence>
<keyword evidence="3" id="KW-0479">Metal-binding</keyword>
<dbReference type="InterPro" id="IPR039390">
    <property type="entry name" value="1_2-HQD/HQD"/>
</dbReference>
<evidence type="ECO:0000259" key="8">
    <source>
        <dbReference type="PROSITE" id="PS00083"/>
    </source>
</evidence>
<dbReference type="PANTHER" id="PTHR33711:SF7">
    <property type="entry name" value="INTRADIOL RING-CLEAVAGE DIOXYGENASES DOMAIN-CONTAINING PROTEIN-RELATED"/>
    <property type="match status" value="1"/>
</dbReference>
<evidence type="ECO:0000256" key="5">
    <source>
        <dbReference type="ARBA" id="ARBA00023002"/>
    </source>
</evidence>
<comment type="caution">
    <text evidence="9">The sequence shown here is derived from an EMBL/GenBank/DDBJ whole genome shotgun (WGS) entry which is preliminary data.</text>
</comment>
<evidence type="ECO:0000256" key="2">
    <source>
        <dbReference type="ARBA" id="ARBA00007825"/>
    </source>
</evidence>
<dbReference type="InterPro" id="IPR007535">
    <property type="entry name" value="Catechol_dOase_N"/>
</dbReference>
<feature type="region of interest" description="Disordered" evidence="7">
    <location>
        <begin position="1"/>
        <end position="33"/>
    </location>
</feature>
<comment type="cofactor">
    <cofactor evidence="1">
        <name>Fe(3+)</name>
        <dbReference type="ChEBI" id="CHEBI:29034"/>
    </cofactor>
</comment>
<organism evidence="9 10">
    <name type="scientific">Burkholderia cenocepacia</name>
    <dbReference type="NCBI Taxonomy" id="95486"/>
    <lineage>
        <taxon>Bacteria</taxon>
        <taxon>Pseudomonadati</taxon>
        <taxon>Pseudomonadota</taxon>
        <taxon>Betaproteobacteria</taxon>
        <taxon>Burkholderiales</taxon>
        <taxon>Burkholderiaceae</taxon>
        <taxon>Burkholderia</taxon>
        <taxon>Burkholderia cepacia complex</taxon>
    </lineage>
</organism>
<evidence type="ECO:0000256" key="3">
    <source>
        <dbReference type="ARBA" id="ARBA00022723"/>
    </source>
</evidence>
<evidence type="ECO:0000256" key="1">
    <source>
        <dbReference type="ARBA" id="ARBA00001965"/>
    </source>
</evidence>
<comment type="similarity">
    <text evidence="2">Belongs to the intradiol ring-cleavage dioxygenase family.</text>
</comment>
<keyword evidence="6" id="KW-0408">Iron</keyword>
<dbReference type="Proteomes" id="UP000191686">
    <property type="component" value="Unassembled WGS sequence"/>
</dbReference>
<protein>
    <submittedName>
        <fullName evidence="9">Intradiol ring-cleavage dioxygenase</fullName>
    </submittedName>
</protein>
<dbReference type="PROSITE" id="PS00083">
    <property type="entry name" value="INTRADIOL_DIOXYGENAS"/>
    <property type="match status" value="1"/>
</dbReference>
<dbReference type="Pfam" id="PF04444">
    <property type="entry name" value="Dioxygenase_N"/>
    <property type="match status" value="1"/>
</dbReference>